<evidence type="ECO:0000256" key="1">
    <source>
        <dbReference type="SAM" id="Phobius"/>
    </source>
</evidence>
<name>A0A933S1V0_RHOPL</name>
<gene>
    <name evidence="2" type="ORF">HZA66_19015</name>
</gene>
<dbReference type="Proteomes" id="UP000782519">
    <property type="component" value="Unassembled WGS sequence"/>
</dbReference>
<organism evidence="2 3">
    <name type="scientific">Rhodopseudomonas palustris</name>
    <dbReference type="NCBI Taxonomy" id="1076"/>
    <lineage>
        <taxon>Bacteria</taxon>
        <taxon>Pseudomonadati</taxon>
        <taxon>Pseudomonadota</taxon>
        <taxon>Alphaproteobacteria</taxon>
        <taxon>Hyphomicrobiales</taxon>
        <taxon>Nitrobacteraceae</taxon>
        <taxon>Rhodopseudomonas</taxon>
    </lineage>
</organism>
<protein>
    <submittedName>
        <fullName evidence="2">Uncharacterized protein</fullName>
    </submittedName>
</protein>
<comment type="caution">
    <text evidence="2">The sequence shown here is derived from an EMBL/GenBank/DDBJ whole genome shotgun (WGS) entry which is preliminary data.</text>
</comment>
<feature type="transmembrane region" description="Helical" evidence="1">
    <location>
        <begin position="12"/>
        <end position="31"/>
    </location>
</feature>
<accession>A0A933S1V0</accession>
<dbReference type="AlphaFoldDB" id="A0A933S1V0"/>
<reference evidence="2" key="1">
    <citation type="submission" date="2020-07" db="EMBL/GenBank/DDBJ databases">
        <title>Huge and variable diversity of episymbiotic CPR bacteria and DPANN archaea in groundwater ecosystems.</title>
        <authorList>
            <person name="He C.Y."/>
            <person name="Keren R."/>
            <person name="Whittaker M."/>
            <person name="Farag I.F."/>
            <person name="Doudna J."/>
            <person name="Cate J.H.D."/>
            <person name="Banfield J.F."/>
        </authorList>
    </citation>
    <scope>NUCLEOTIDE SEQUENCE</scope>
    <source>
        <strain evidence="2">NC_groundwater_1818_Pr3_B-0.1um_66_35</strain>
    </source>
</reference>
<keyword evidence="1" id="KW-1133">Transmembrane helix</keyword>
<sequence>MGLEDISRAKSAPVFFAAALYICAANFGLLIPTRAAASFATENPWAAEHLEKLPPDIRREVSRRERACGSGALAGHYFAVSIESRGQRFVSLHFEDFSCANRESLCRGNACLHEVFAESGGQHRVVFSGYAEDVRMNNDRGTVGLEVSLGGRRQALVWEGRRFVPARRSNGY</sequence>
<proteinExistence type="predicted"/>
<dbReference type="EMBL" id="JACRJB010000053">
    <property type="protein sequence ID" value="MBI5131534.1"/>
    <property type="molecule type" value="Genomic_DNA"/>
</dbReference>
<evidence type="ECO:0000313" key="2">
    <source>
        <dbReference type="EMBL" id="MBI5131534.1"/>
    </source>
</evidence>
<evidence type="ECO:0000313" key="3">
    <source>
        <dbReference type="Proteomes" id="UP000782519"/>
    </source>
</evidence>
<keyword evidence="1" id="KW-0812">Transmembrane</keyword>
<keyword evidence="1" id="KW-0472">Membrane</keyword>